<evidence type="ECO:0000256" key="2">
    <source>
        <dbReference type="ARBA" id="ARBA00011344"/>
    </source>
</evidence>
<organism evidence="8">
    <name type="scientific">uncultured Acidimicrobiales bacterium</name>
    <dbReference type="NCBI Taxonomy" id="310071"/>
    <lineage>
        <taxon>Bacteria</taxon>
        <taxon>Bacillati</taxon>
        <taxon>Actinomycetota</taxon>
        <taxon>Acidimicrobiia</taxon>
        <taxon>Acidimicrobiales</taxon>
        <taxon>environmental samples</taxon>
    </lineage>
</organism>
<sequence>MAVRSDATDFRVDDLEQYRRELTGYCYRMLGSAFEADDAVQETMVRAWKGMEGFEGRSAVRSWVYRIATNVCLDMLRGRQRRALAMDLGPAGEADAFHGATREENAWVTPIPDSRVLPDDGDPAAVAEAKESIRLAFVTALQHLPARQRAVLILREVLRWQATEVAELLDTTVASVNSALQRARATLSTLDTGASQSLPVTDDQRAMLDRYVDAFERYDITSLVSLLRDDVVMSMPPYDFWLSGPEEMAKWFVGEGIGCKGSRLLPVQANGMAAFASYKPDPNGGHAPWSIQVLEVSGDRIVGHHNFLDTTLFEAFGLPAHL</sequence>
<dbReference type="GO" id="GO:0003677">
    <property type="term" value="F:DNA binding"/>
    <property type="evidence" value="ECO:0007669"/>
    <property type="project" value="InterPro"/>
</dbReference>
<dbReference type="Gene3D" id="1.10.1740.10">
    <property type="match status" value="1"/>
</dbReference>
<dbReference type="SUPFAM" id="SSF88659">
    <property type="entry name" value="Sigma3 and sigma4 domains of RNA polymerase sigma factors"/>
    <property type="match status" value="1"/>
</dbReference>
<dbReference type="NCBIfam" id="NF006089">
    <property type="entry name" value="PRK08241.1"/>
    <property type="match status" value="1"/>
</dbReference>
<feature type="domain" description="RNA polymerase sigma-70 region 2" evidence="6">
    <location>
        <begin position="16"/>
        <end position="82"/>
    </location>
</feature>
<dbReference type="PANTHER" id="PTHR43133">
    <property type="entry name" value="RNA POLYMERASE ECF-TYPE SIGMA FACTO"/>
    <property type="match status" value="1"/>
</dbReference>
<name>A0A6J4H6B1_9ACTN</name>
<keyword evidence="5" id="KW-0804">Transcription</keyword>
<protein>
    <submittedName>
        <fullName evidence="8">RNA polymerase sigma factor</fullName>
    </submittedName>
</protein>
<evidence type="ECO:0000259" key="6">
    <source>
        <dbReference type="Pfam" id="PF04542"/>
    </source>
</evidence>
<dbReference type="Gene3D" id="3.10.450.50">
    <property type="match status" value="1"/>
</dbReference>
<evidence type="ECO:0000256" key="3">
    <source>
        <dbReference type="ARBA" id="ARBA00023015"/>
    </source>
</evidence>
<accession>A0A6J4H6B1</accession>
<reference evidence="8" key="1">
    <citation type="submission" date="2020-02" db="EMBL/GenBank/DDBJ databases">
        <authorList>
            <person name="Meier V. D."/>
        </authorList>
    </citation>
    <scope>NUCLEOTIDE SEQUENCE</scope>
    <source>
        <strain evidence="8">AVDCRST_MAG10</strain>
    </source>
</reference>
<dbReference type="SUPFAM" id="SSF88946">
    <property type="entry name" value="Sigma2 domain of RNA polymerase sigma factors"/>
    <property type="match status" value="1"/>
</dbReference>
<proteinExistence type="inferred from homology"/>
<dbReference type="PANTHER" id="PTHR43133:SF65">
    <property type="entry name" value="ECF RNA POLYMERASE SIGMA FACTOR SIGG"/>
    <property type="match status" value="1"/>
</dbReference>
<dbReference type="InterPro" id="IPR007627">
    <property type="entry name" value="RNA_pol_sigma70_r2"/>
</dbReference>
<gene>
    <name evidence="8" type="ORF">AVDCRST_MAG10-311</name>
</gene>
<evidence type="ECO:0000256" key="4">
    <source>
        <dbReference type="ARBA" id="ARBA00023082"/>
    </source>
</evidence>
<comment type="similarity">
    <text evidence="1">Belongs to the sigma-70 factor family. ECF subfamily.</text>
</comment>
<dbReference type="CDD" id="cd06171">
    <property type="entry name" value="Sigma70_r4"/>
    <property type="match status" value="1"/>
</dbReference>
<dbReference type="Gene3D" id="1.10.10.10">
    <property type="entry name" value="Winged helix-like DNA-binding domain superfamily/Winged helix DNA-binding domain"/>
    <property type="match status" value="1"/>
</dbReference>
<dbReference type="GO" id="GO:0006352">
    <property type="term" value="P:DNA-templated transcription initiation"/>
    <property type="evidence" value="ECO:0007669"/>
    <property type="project" value="InterPro"/>
</dbReference>
<evidence type="ECO:0000259" key="7">
    <source>
        <dbReference type="Pfam" id="PF08281"/>
    </source>
</evidence>
<dbReference type="EMBL" id="CADCTB010000019">
    <property type="protein sequence ID" value="CAA9214476.1"/>
    <property type="molecule type" value="Genomic_DNA"/>
</dbReference>
<dbReference type="NCBIfam" id="TIGR02937">
    <property type="entry name" value="sigma70-ECF"/>
    <property type="match status" value="1"/>
</dbReference>
<dbReference type="GO" id="GO:0016987">
    <property type="term" value="F:sigma factor activity"/>
    <property type="evidence" value="ECO:0007669"/>
    <property type="project" value="UniProtKB-KW"/>
</dbReference>
<keyword evidence="4" id="KW-0731">Sigma factor</keyword>
<dbReference type="InterPro" id="IPR039425">
    <property type="entry name" value="RNA_pol_sigma-70-like"/>
</dbReference>
<dbReference type="InterPro" id="IPR014305">
    <property type="entry name" value="RNA_pol_sigma-G_actinobac"/>
</dbReference>
<evidence type="ECO:0000256" key="5">
    <source>
        <dbReference type="ARBA" id="ARBA00023163"/>
    </source>
</evidence>
<keyword evidence="3" id="KW-0805">Transcription regulation</keyword>
<dbReference type="InterPro" id="IPR013249">
    <property type="entry name" value="RNA_pol_sigma70_r4_t2"/>
</dbReference>
<dbReference type="InterPro" id="IPR013324">
    <property type="entry name" value="RNA_pol_sigma_r3/r4-like"/>
</dbReference>
<dbReference type="Pfam" id="PF04542">
    <property type="entry name" value="Sigma70_r2"/>
    <property type="match status" value="1"/>
</dbReference>
<dbReference type="InterPro" id="IPR032710">
    <property type="entry name" value="NTF2-like_dom_sf"/>
</dbReference>
<dbReference type="SUPFAM" id="SSF54427">
    <property type="entry name" value="NTF2-like"/>
    <property type="match status" value="1"/>
</dbReference>
<dbReference type="Pfam" id="PF08281">
    <property type="entry name" value="Sigma70_r4_2"/>
    <property type="match status" value="1"/>
</dbReference>
<feature type="domain" description="RNA polymerase sigma factor 70 region 4 type 2" evidence="7">
    <location>
        <begin position="135"/>
        <end position="187"/>
    </location>
</feature>
<dbReference type="InterPro" id="IPR036388">
    <property type="entry name" value="WH-like_DNA-bd_sf"/>
</dbReference>
<dbReference type="InterPro" id="IPR013325">
    <property type="entry name" value="RNA_pol_sigma_r2"/>
</dbReference>
<comment type="subunit">
    <text evidence="2">Interacts transiently with the RNA polymerase catalytic core formed by RpoA, RpoB, RpoC and RpoZ (2 alpha, 1 beta, 1 beta' and 1 omega subunit) to form the RNA polymerase holoenzyme that can initiate transcription.</text>
</comment>
<dbReference type="AlphaFoldDB" id="A0A6J4H6B1"/>
<dbReference type="InterPro" id="IPR014284">
    <property type="entry name" value="RNA_pol_sigma-70_dom"/>
</dbReference>
<dbReference type="NCBIfam" id="TIGR02960">
    <property type="entry name" value="SigX5"/>
    <property type="match status" value="1"/>
</dbReference>
<evidence type="ECO:0000313" key="8">
    <source>
        <dbReference type="EMBL" id="CAA9214476.1"/>
    </source>
</evidence>
<evidence type="ECO:0000256" key="1">
    <source>
        <dbReference type="ARBA" id="ARBA00010641"/>
    </source>
</evidence>